<evidence type="ECO:0000313" key="6">
    <source>
        <dbReference type="Proteomes" id="UP000008827"/>
    </source>
</evidence>
<evidence type="ECO:0000259" key="3">
    <source>
        <dbReference type="Pfam" id="PF04504"/>
    </source>
</evidence>
<dbReference type="GO" id="GO:0006355">
    <property type="term" value="P:regulation of DNA-templated transcription"/>
    <property type="evidence" value="ECO:0007669"/>
    <property type="project" value="InterPro"/>
</dbReference>
<reference evidence="4" key="3">
    <citation type="submission" date="2018-07" db="EMBL/GenBank/DDBJ databases">
        <title>WGS assembly of Glycine max.</title>
        <authorList>
            <person name="Schmutz J."/>
            <person name="Cannon S."/>
            <person name="Schlueter J."/>
            <person name="Ma J."/>
            <person name="Mitros T."/>
            <person name="Nelson W."/>
            <person name="Hyten D."/>
            <person name="Song Q."/>
            <person name="Thelen J."/>
            <person name="Cheng J."/>
            <person name="Xu D."/>
            <person name="Hellsten U."/>
            <person name="May G."/>
            <person name="Yu Y."/>
            <person name="Sakurai T."/>
            <person name="Umezawa T."/>
            <person name="Bhattacharyya M."/>
            <person name="Sandhu D."/>
            <person name="Valliyodan B."/>
            <person name="Lindquist E."/>
            <person name="Peto M."/>
            <person name="Grant D."/>
            <person name="Shu S."/>
            <person name="Goodstein D."/>
            <person name="Barry K."/>
            <person name="Futrell-Griggs M."/>
            <person name="Abernathy B."/>
            <person name="Du J."/>
            <person name="Tian Z."/>
            <person name="Zhu L."/>
            <person name="Gill N."/>
            <person name="Joshi T."/>
            <person name="Libault M."/>
            <person name="Sethuraman A."/>
            <person name="Zhang X."/>
            <person name="Shinozaki K."/>
            <person name="Nguyen H."/>
            <person name="Wing R."/>
            <person name="Cregan P."/>
            <person name="Specht J."/>
            <person name="Grimwood J."/>
            <person name="Rokhsar D."/>
            <person name="Stacey G."/>
            <person name="Shoemaker R."/>
            <person name="Jackson S."/>
        </authorList>
    </citation>
    <scope>NUCLEOTIDE SEQUENCE</scope>
    <source>
        <tissue evidence="4">Callus</tissue>
    </source>
</reference>
<evidence type="ECO:0000313" key="4">
    <source>
        <dbReference type="EMBL" id="KRH57852.1"/>
    </source>
</evidence>
<organism evidence="4">
    <name type="scientific">Glycine max</name>
    <name type="common">Soybean</name>
    <name type="synonym">Glycine hispida</name>
    <dbReference type="NCBI Taxonomy" id="3847"/>
    <lineage>
        <taxon>Eukaryota</taxon>
        <taxon>Viridiplantae</taxon>
        <taxon>Streptophyta</taxon>
        <taxon>Embryophyta</taxon>
        <taxon>Tracheophyta</taxon>
        <taxon>Spermatophyta</taxon>
        <taxon>Magnoliopsida</taxon>
        <taxon>eudicotyledons</taxon>
        <taxon>Gunneridae</taxon>
        <taxon>Pentapetalae</taxon>
        <taxon>rosids</taxon>
        <taxon>fabids</taxon>
        <taxon>Fabales</taxon>
        <taxon>Fabaceae</taxon>
        <taxon>Papilionoideae</taxon>
        <taxon>50 kb inversion clade</taxon>
        <taxon>NPAAA clade</taxon>
        <taxon>indigoferoid/millettioid clade</taxon>
        <taxon>Phaseoleae</taxon>
        <taxon>Glycine</taxon>
        <taxon>Glycine subgen. Soja</taxon>
    </lineage>
</organism>
<evidence type="ECO:0000256" key="2">
    <source>
        <dbReference type="SAM" id="MobiDB-lite"/>
    </source>
</evidence>
<dbReference type="InterPro" id="IPR053932">
    <property type="entry name" value="GeBP-like_DBD"/>
</dbReference>
<dbReference type="STRING" id="3847.K7KNV7"/>
<sequence>MMSSDRITLKIGPPLLFSFPGEVRGFYLVSAFLHQKQLPPPIEASSDEEQRPSSKQHTEEGVSSSEEASSQEEDDDDQPPTLPLASANPHPKPSSSDSDTDFEPTKVKPKPTDQAQKPQPSPAPPKWGSKRPAQNNAPATDPKRAKKKLTNSSSAAAAHETEEKSGGGQAKLSQRLFSKEDELAILKGMAEFISKTGQDPYKYADAFQNFVKNSLRVEASSNQIKEKIRRLKKKFETKAQRAKKWEDPEFSKFHDRTVFELSKKVWGEGANGLVEKPKPNNGKRKTAKTPKKDATSRNVVAKSETTTLLESMELEECGNVNLLYREVSGFKELNEDEMKRGLALIGESKRKELEGKWRKLRLAEMELVANRSLLIGEQIKLIFEALQ</sequence>
<dbReference type="GeneID" id="100782985"/>
<dbReference type="EnsemblPlants" id="KRH57853">
    <property type="protein sequence ID" value="KRH57853"/>
    <property type="gene ID" value="GLYMA_05G088300"/>
</dbReference>
<comment type="similarity">
    <text evidence="1">Belongs to the GeBP family.</text>
</comment>
<feature type="domain" description="Glabrous enhancer-binding protein-like DBD" evidence="3">
    <location>
        <begin position="174"/>
        <end position="267"/>
    </location>
</feature>
<feature type="region of interest" description="Disordered" evidence="2">
    <location>
        <begin position="270"/>
        <end position="295"/>
    </location>
</feature>
<dbReference type="OMA" id="ELCEKVW"/>
<reference evidence="4 5" key="1">
    <citation type="journal article" date="2010" name="Nature">
        <title>Genome sequence of the palaeopolyploid soybean.</title>
        <authorList>
            <person name="Schmutz J."/>
            <person name="Cannon S.B."/>
            <person name="Schlueter J."/>
            <person name="Ma J."/>
            <person name="Mitros T."/>
            <person name="Nelson W."/>
            <person name="Hyten D.L."/>
            <person name="Song Q."/>
            <person name="Thelen J.J."/>
            <person name="Cheng J."/>
            <person name="Xu D."/>
            <person name="Hellsten U."/>
            <person name="May G.D."/>
            <person name="Yu Y."/>
            <person name="Sakurai T."/>
            <person name="Umezawa T."/>
            <person name="Bhattacharyya M.K."/>
            <person name="Sandhu D."/>
            <person name="Valliyodan B."/>
            <person name="Lindquist E."/>
            <person name="Peto M."/>
            <person name="Grant D."/>
            <person name="Shu S."/>
            <person name="Goodstein D."/>
            <person name="Barry K."/>
            <person name="Futrell-Griggs M."/>
            <person name="Abernathy B."/>
            <person name="Du J."/>
            <person name="Tian Z."/>
            <person name="Zhu L."/>
            <person name="Gill N."/>
            <person name="Joshi T."/>
            <person name="Libault M."/>
            <person name="Sethuraman A."/>
            <person name="Zhang X.-C."/>
            <person name="Shinozaki K."/>
            <person name="Nguyen H.T."/>
            <person name="Wing R.A."/>
            <person name="Cregan P."/>
            <person name="Specht J."/>
            <person name="Grimwood J."/>
            <person name="Rokhsar D."/>
            <person name="Stacey G."/>
            <person name="Shoemaker R.C."/>
            <person name="Jackson S.A."/>
        </authorList>
    </citation>
    <scope>NUCLEOTIDE SEQUENCE [LARGE SCALE GENOMIC DNA]</scope>
    <source>
        <strain evidence="5">cv. Williams 82</strain>
        <tissue evidence="4">Callus</tissue>
    </source>
</reference>
<name>K7KNV7_SOYBN</name>
<keyword evidence="6" id="KW-1185">Reference proteome</keyword>
<dbReference type="InterPro" id="IPR007592">
    <property type="entry name" value="GEBP"/>
</dbReference>
<dbReference type="OrthoDB" id="661680at2759"/>
<evidence type="ECO:0000256" key="1">
    <source>
        <dbReference type="ARBA" id="ARBA00010820"/>
    </source>
</evidence>
<dbReference type="HOGENOM" id="CLU_051273_0_0_1"/>
<dbReference type="GO" id="GO:0005634">
    <property type="term" value="C:nucleus"/>
    <property type="evidence" value="ECO:0000318"/>
    <property type="project" value="GO_Central"/>
</dbReference>
<dbReference type="EMBL" id="CM000838">
    <property type="protein sequence ID" value="KRH57852.1"/>
    <property type="molecule type" value="Genomic_DNA"/>
</dbReference>
<accession>K7KNV7</accession>
<proteinExistence type="inferred from homology"/>
<dbReference type="Proteomes" id="UP000008827">
    <property type="component" value="Chromosome 5"/>
</dbReference>
<dbReference type="PANTHER" id="PTHR31662:SF33">
    <property type="entry name" value="DNA-BINDING STOREKEEPER PROTEIN TRANSCRIPTIONAL REGULATOR-LIKE PROTEIN"/>
    <property type="match status" value="1"/>
</dbReference>
<dbReference type="PANTHER" id="PTHR31662">
    <property type="entry name" value="BNAANNG10740D PROTEIN-RELATED"/>
    <property type="match status" value="1"/>
</dbReference>
<evidence type="ECO:0000313" key="5">
    <source>
        <dbReference type="EnsemblPlants" id="KRH57852"/>
    </source>
</evidence>
<feature type="compositionally biased region" description="Basic and acidic residues" evidence="2">
    <location>
        <begin position="48"/>
        <end position="60"/>
    </location>
</feature>
<dbReference type="PaxDb" id="3847-GLYMA05G12406.1"/>
<dbReference type="AlphaFoldDB" id="K7KNV7"/>
<dbReference type="EMBL" id="CM000838">
    <property type="protein sequence ID" value="KRH57853.1"/>
    <property type="molecule type" value="Genomic_DNA"/>
</dbReference>
<dbReference type="Pfam" id="PF04504">
    <property type="entry name" value="GeBP-like_DBD"/>
    <property type="match status" value="1"/>
</dbReference>
<protein>
    <recommendedName>
        <fullName evidence="3">Glabrous enhancer-binding protein-like DBD domain-containing protein</fullName>
    </recommendedName>
</protein>
<gene>
    <name evidence="5" type="primary">LOC100782985</name>
    <name evidence="4" type="ORF">GLYMA_05G088300</name>
</gene>
<feature type="compositionally biased region" description="Acidic residues" evidence="2">
    <location>
        <begin position="69"/>
        <end position="78"/>
    </location>
</feature>
<dbReference type="RefSeq" id="XP_014631045.1">
    <property type="nucleotide sequence ID" value="XM_014775559.3"/>
</dbReference>
<dbReference type="Gramene" id="KRH57852">
    <property type="protein sequence ID" value="KRH57852"/>
    <property type="gene ID" value="GLYMA_05G088300"/>
</dbReference>
<dbReference type="EnsemblPlants" id="KRH57852">
    <property type="protein sequence ID" value="KRH57852"/>
    <property type="gene ID" value="GLYMA_05G088300"/>
</dbReference>
<reference evidence="5" key="2">
    <citation type="submission" date="2018-02" db="UniProtKB">
        <authorList>
            <consortium name="EnsemblPlants"/>
        </authorList>
    </citation>
    <scope>IDENTIFICATION</scope>
    <source>
        <strain evidence="5">Williams 82</strain>
    </source>
</reference>
<dbReference type="eggNOG" id="ENOG502RQE9">
    <property type="taxonomic scope" value="Eukaryota"/>
</dbReference>
<dbReference type="Gramene" id="KRH57853">
    <property type="protein sequence ID" value="KRH57853"/>
    <property type="gene ID" value="GLYMA_05G088300"/>
</dbReference>
<feature type="region of interest" description="Disordered" evidence="2">
    <location>
        <begin position="39"/>
        <end position="173"/>
    </location>
</feature>
<dbReference type="RefSeq" id="XP_040871279.1">
    <property type="nucleotide sequence ID" value="XM_041015345.1"/>
</dbReference>
<dbReference type="KEGG" id="gmx:100782985"/>